<dbReference type="Proteomes" id="UP001139648">
    <property type="component" value="Unassembled WGS sequence"/>
</dbReference>
<keyword evidence="2" id="KW-1185">Reference proteome</keyword>
<dbReference type="Gene3D" id="1.10.287.1060">
    <property type="entry name" value="ESAT-6-like"/>
    <property type="match status" value="1"/>
</dbReference>
<dbReference type="AlphaFoldDB" id="A0A9X2K299"/>
<sequence>MEIHKKQLRSAATAFETERSDLRRFVAAAADDLNAIGDFWGGTQEGTTFLKGQGGGSGYEAVTGQIIEGVDVLLDAHQEIAGRLRLMADNVQVADWAGLAATLSKLPPADPERPIWGTG</sequence>
<dbReference type="EMBL" id="JAMZEB010000002">
    <property type="protein sequence ID" value="MCP2358162.1"/>
    <property type="molecule type" value="Genomic_DNA"/>
</dbReference>
<proteinExistence type="predicted"/>
<name>A0A9X2K299_9ACTN</name>
<protein>
    <recommendedName>
        <fullName evidence="3">WXG100 family type VII secretion target</fullName>
    </recommendedName>
</protein>
<accession>A0A9X2K299</accession>
<dbReference type="RefSeq" id="WP_253745256.1">
    <property type="nucleotide sequence ID" value="NZ_BAABKA010000067.1"/>
</dbReference>
<reference evidence="1" key="1">
    <citation type="submission" date="2022-06" db="EMBL/GenBank/DDBJ databases">
        <title>Sequencing the genomes of 1000 actinobacteria strains.</title>
        <authorList>
            <person name="Klenk H.-P."/>
        </authorList>
    </citation>
    <scope>NUCLEOTIDE SEQUENCE</scope>
    <source>
        <strain evidence="1">DSM 46694</strain>
    </source>
</reference>
<evidence type="ECO:0000313" key="1">
    <source>
        <dbReference type="EMBL" id="MCP2358162.1"/>
    </source>
</evidence>
<gene>
    <name evidence="1" type="ORF">HD597_005182</name>
</gene>
<organism evidence="1 2">
    <name type="scientific">Nonomuraea thailandensis</name>
    <dbReference type="NCBI Taxonomy" id="1188745"/>
    <lineage>
        <taxon>Bacteria</taxon>
        <taxon>Bacillati</taxon>
        <taxon>Actinomycetota</taxon>
        <taxon>Actinomycetes</taxon>
        <taxon>Streptosporangiales</taxon>
        <taxon>Streptosporangiaceae</taxon>
        <taxon>Nonomuraea</taxon>
    </lineage>
</organism>
<comment type="caution">
    <text evidence="1">The sequence shown here is derived from an EMBL/GenBank/DDBJ whole genome shotgun (WGS) entry which is preliminary data.</text>
</comment>
<evidence type="ECO:0000313" key="2">
    <source>
        <dbReference type="Proteomes" id="UP001139648"/>
    </source>
</evidence>
<evidence type="ECO:0008006" key="3">
    <source>
        <dbReference type="Google" id="ProtNLM"/>
    </source>
</evidence>